<dbReference type="GO" id="GO:0003824">
    <property type="term" value="F:catalytic activity"/>
    <property type="evidence" value="ECO:0007669"/>
    <property type="project" value="InterPro"/>
</dbReference>
<evidence type="ECO:0000256" key="4">
    <source>
        <dbReference type="ARBA" id="ARBA00022723"/>
    </source>
</evidence>
<dbReference type="InterPro" id="IPR034391">
    <property type="entry name" value="AdoMet-like_SPASM_containing"/>
</dbReference>
<dbReference type="SFLD" id="SFLDS00029">
    <property type="entry name" value="Radical_SAM"/>
    <property type="match status" value="1"/>
</dbReference>
<dbReference type="Gene3D" id="3.20.20.70">
    <property type="entry name" value="Aldolase class I"/>
    <property type="match status" value="1"/>
</dbReference>
<dbReference type="SFLD" id="SFLDG01387">
    <property type="entry name" value="BtrN-like_SPASM_domain_contain"/>
    <property type="match status" value="1"/>
</dbReference>
<keyword evidence="9" id="KW-1185">Reference proteome</keyword>
<dbReference type="InterPro" id="IPR007197">
    <property type="entry name" value="rSAM"/>
</dbReference>
<dbReference type="PANTHER" id="PTHR11228">
    <property type="entry name" value="RADICAL SAM DOMAIN PROTEIN"/>
    <property type="match status" value="1"/>
</dbReference>
<keyword evidence="3" id="KW-0949">S-adenosyl-L-methionine</keyword>
<dbReference type="EMBL" id="FOOT01000003">
    <property type="protein sequence ID" value="SFG68718.1"/>
    <property type="molecule type" value="Genomic_DNA"/>
</dbReference>
<evidence type="ECO:0000256" key="6">
    <source>
        <dbReference type="ARBA" id="ARBA00023014"/>
    </source>
</evidence>
<evidence type="ECO:0000313" key="8">
    <source>
        <dbReference type="EMBL" id="SFG68718.1"/>
    </source>
</evidence>
<dbReference type="RefSeq" id="WP_092100923.1">
    <property type="nucleotide sequence ID" value="NZ_FOOT01000003.1"/>
</dbReference>
<keyword evidence="6" id="KW-0411">Iron-sulfur</keyword>
<dbReference type="InterPro" id="IPR050377">
    <property type="entry name" value="Radical_SAM_PqqE_MftC-like"/>
</dbReference>
<dbReference type="Pfam" id="PF04055">
    <property type="entry name" value="Radical_SAM"/>
    <property type="match status" value="1"/>
</dbReference>
<dbReference type="CDD" id="cd21126">
    <property type="entry name" value="SPASM_rSAM"/>
    <property type="match status" value="1"/>
</dbReference>
<dbReference type="GO" id="GO:0051536">
    <property type="term" value="F:iron-sulfur cluster binding"/>
    <property type="evidence" value="ECO:0007669"/>
    <property type="project" value="UniProtKB-KW"/>
</dbReference>
<protein>
    <submittedName>
        <fullName evidence="8">Radical SAM additional 4Fe4S-binding SPASM domain-containing protein</fullName>
    </submittedName>
</protein>
<evidence type="ECO:0000256" key="5">
    <source>
        <dbReference type="ARBA" id="ARBA00023004"/>
    </source>
</evidence>
<dbReference type="OrthoDB" id="9805809at2"/>
<organism evidence="8 9">
    <name type="scientific">Pontibacter chinhatensis</name>
    <dbReference type="NCBI Taxonomy" id="1436961"/>
    <lineage>
        <taxon>Bacteria</taxon>
        <taxon>Pseudomonadati</taxon>
        <taxon>Bacteroidota</taxon>
        <taxon>Cytophagia</taxon>
        <taxon>Cytophagales</taxon>
        <taxon>Hymenobacteraceae</taxon>
        <taxon>Pontibacter</taxon>
    </lineage>
</organism>
<dbReference type="STRING" id="1436961.SAMN05421739_103287"/>
<evidence type="ECO:0000313" key="9">
    <source>
        <dbReference type="Proteomes" id="UP000198724"/>
    </source>
</evidence>
<evidence type="ECO:0000256" key="3">
    <source>
        <dbReference type="ARBA" id="ARBA00022691"/>
    </source>
</evidence>
<dbReference type="Pfam" id="PF13186">
    <property type="entry name" value="SPASM"/>
    <property type="match status" value="1"/>
</dbReference>
<dbReference type="CDD" id="cd01335">
    <property type="entry name" value="Radical_SAM"/>
    <property type="match status" value="1"/>
</dbReference>
<name>A0A1I2TV09_9BACT</name>
<accession>A0A1I2TV09</accession>
<sequence>MALQIADGLNFISKLTPLRALNALQVVSSYLYSKFTGRATHWGYPLSVSLEPTTSCNLRCPECPSGLRSFTRPTGMLQGELFKDTIDQLHRRLLYLIFYFQGEPYLHKSFLELVKYASDRGIYTATSTNAHFLDNATARKTVESGLDRLIVSIDGTTQETYAAYRVGGKLEKVLEGTRNVVKWKKELKSRTPHIMFQFLVVRPNEHQLEDVQKLAKELGVDEVVFKTAQIYDYERGSPLIPTIDYYSRYQYNGNGSYSLKNKLLNHCWRMWHSCVITWDGLVVPCCFDKDAEYRQGDLQQQSFVQVWRGEKYNTFRQQVLRSRSEVEMCRNCTEGTKVWA</sequence>
<gene>
    <name evidence="8" type="ORF">SAMN05421739_103287</name>
</gene>
<keyword evidence="2" id="KW-0004">4Fe-4S</keyword>
<dbReference type="SUPFAM" id="SSF102114">
    <property type="entry name" value="Radical SAM enzymes"/>
    <property type="match status" value="1"/>
</dbReference>
<evidence type="ECO:0000256" key="1">
    <source>
        <dbReference type="ARBA" id="ARBA00001966"/>
    </source>
</evidence>
<dbReference type="InterPro" id="IPR058240">
    <property type="entry name" value="rSAM_sf"/>
</dbReference>
<dbReference type="GO" id="GO:0046872">
    <property type="term" value="F:metal ion binding"/>
    <property type="evidence" value="ECO:0007669"/>
    <property type="project" value="UniProtKB-KW"/>
</dbReference>
<proteinExistence type="predicted"/>
<keyword evidence="4" id="KW-0479">Metal-binding</keyword>
<comment type="cofactor">
    <cofactor evidence="1">
        <name>[4Fe-4S] cluster</name>
        <dbReference type="ChEBI" id="CHEBI:49883"/>
    </cofactor>
</comment>
<dbReference type="PROSITE" id="PS51918">
    <property type="entry name" value="RADICAL_SAM"/>
    <property type="match status" value="1"/>
</dbReference>
<evidence type="ECO:0000259" key="7">
    <source>
        <dbReference type="PROSITE" id="PS51918"/>
    </source>
</evidence>
<dbReference type="SFLD" id="SFLDG01067">
    <property type="entry name" value="SPASM/twitch_domain_containing"/>
    <property type="match status" value="1"/>
</dbReference>
<evidence type="ECO:0000256" key="2">
    <source>
        <dbReference type="ARBA" id="ARBA00022485"/>
    </source>
</evidence>
<keyword evidence="5" id="KW-0408">Iron</keyword>
<dbReference type="AlphaFoldDB" id="A0A1I2TV09"/>
<dbReference type="Proteomes" id="UP000198724">
    <property type="component" value="Unassembled WGS sequence"/>
</dbReference>
<reference evidence="9" key="1">
    <citation type="submission" date="2016-10" db="EMBL/GenBank/DDBJ databases">
        <authorList>
            <person name="Varghese N."/>
            <person name="Submissions S."/>
        </authorList>
    </citation>
    <scope>NUCLEOTIDE SEQUENCE [LARGE SCALE GENOMIC DNA]</scope>
    <source>
        <strain evidence="9">LP51</strain>
    </source>
</reference>
<dbReference type="InterPro" id="IPR023885">
    <property type="entry name" value="4Fe4S-binding_SPASM_dom"/>
</dbReference>
<dbReference type="PANTHER" id="PTHR11228:SF7">
    <property type="entry name" value="PQQA PEPTIDE CYCLASE"/>
    <property type="match status" value="1"/>
</dbReference>
<dbReference type="InterPro" id="IPR013785">
    <property type="entry name" value="Aldolase_TIM"/>
</dbReference>
<feature type="domain" description="Radical SAM core" evidence="7">
    <location>
        <begin position="42"/>
        <end position="273"/>
    </location>
</feature>